<organism evidence="1 2">
    <name type="scientific">Trichodelitschia bisporula</name>
    <dbReference type="NCBI Taxonomy" id="703511"/>
    <lineage>
        <taxon>Eukaryota</taxon>
        <taxon>Fungi</taxon>
        <taxon>Dikarya</taxon>
        <taxon>Ascomycota</taxon>
        <taxon>Pezizomycotina</taxon>
        <taxon>Dothideomycetes</taxon>
        <taxon>Dothideomycetes incertae sedis</taxon>
        <taxon>Phaeotrichales</taxon>
        <taxon>Phaeotrichaceae</taxon>
        <taxon>Trichodelitschia</taxon>
    </lineage>
</organism>
<protein>
    <recommendedName>
        <fullName evidence="3">HNH nuclease domain-containing protein</fullName>
    </recommendedName>
</protein>
<evidence type="ECO:0008006" key="3">
    <source>
        <dbReference type="Google" id="ProtNLM"/>
    </source>
</evidence>
<sequence>MTQEARRFKIAIRAASWLKSAYMKQAERVKRGGPVRRAINALFVTSQVGIADDKIGMGPRRRSHQNKFRKELIEFYGADTTHPNKPKVVLEIHDSGTGNTLPKEVIFAAHLVPWSTDPNMLIAFFGENAWNGLLLSKAVETALDEGAILPVPDIREGPSTEDVAKWEAKEPKNYRWRVLDEDAECLDAILIPPDSGSQKMSVRDLNGRPLPFKNNNRPRARYLY</sequence>
<reference evidence="1" key="1">
    <citation type="journal article" date="2020" name="Stud. Mycol.">
        <title>101 Dothideomycetes genomes: a test case for predicting lifestyles and emergence of pathogens.</title>
        <authorList>
            <person name="Haridas S."/>
            <person name="Albert R."/>
            <person name="Binder M."/>
            <person name="Bloem J."/>
            <person name="Labutti K."/>
            <person name="Salamov A."/>
            <person name="Andreopoulos B."/>
            <person name="Baker S."/>
            <person name="Barry K."/>
            <person name="Bills G."/>
            <person name="Bluhm B."/>
            <person name="Cannon C."/>
            <person name="Castanera R."/>
            <person name="Culley D."/>
            <person name="Daum C."/>
            <person name="Ezra D."/>
            <person name="Gonzalez J."/>
            <person name="Henrissat B."/>
            <person name="Kuo A."/>
            <person name="Liang C."/>
            <person name="Lipzen A."/>
            <person name="Lutzoni F."/>
            <person name="Magnuson J."/>
            <person name="Mondo S."/>
            <person name="Nolan M."/>
            <person name="Ohm R."/>
            <person name="Pangilinan J."/>
            <person name="Park H.-J."/>
            <person name="Ramirez L."/>
            <person name="Alfaro M."/>
            <person name="Sun H."/>
            <person name="Tritt A."/>
            <person name="Yoshinaga Y."/>
            <person name="Zwiers L.-H."/>
            <person name="Turgeon B."/>
            <person name="Goodwin S."/>
            <person name="Spatafora J."/>
            <person name="Crous P."/>
            <person name="Grigoriev I."/>
        </authorList>
    </citation>
    <scope>NUCLEOTIDE SEQUENCE</scope>
    <source>
        <strain evidence="1">CBS 262.69</strain>
    </source>
</reference>
<name>A0A6G1I585_9PEZI</name>
<evidence type="ECO:0000313" key="2">
    <source>
        <dbReference type="Proteomes" id="UP000799640"/>
    </source>
</evidence>
<dbReference type="OrthoDB" id="3692938at2759"/>
<gene>
    <name evidence="1" type="ORF">EJ06DRAFT_472629</name>
</gene>
<accession>A0A6G1I585</accession>
<evidence type="ECO:0000313" key="1">
    <source>
        <dbReference type="EMBL" id="KAF2403286.1"/>
    </source>
</evidence>
<dbReference type="Proteomes" id="UP000799640">
    <property type="component" value="Unassembled WGS sequence"/>
</dbReference>
<keyword evidence="2" id="KW-1185">Reference proteome</keyword>
<dbReference type="AlphaFoldDB" id="A0A6G1I585"/>
<dbReference type="EMBL" id="ML996690">
    <property type="protein sequence ID" value="KAF2403286.1"/>
    <property type="molecule type" value="Genomic_DNA"/>
</dbReference>
<proteinExistence type="predicted"/>